<feature type="transmembrane region" description="Helical" evidence="8">
    <location>
        <begin position="561"/>
        <end position="581"/>
    </location>
</feature>
<feature type="transmembrane region" description="Helical" evidence="8">
    <location>
        <begin position="427"/>
        <end position="449"/>
    </location>
</feature>
<feature type="transmembrane region" description="Helical" evidence="8">
    <location>
        <begin position="149"/>
        <end position="167"/>
    </location>
</feature>
<feature type="transmembrane region" description="Helical" evidence="8">
    <location>
        <begin position="493"/>
        <end position="514"/>
    </location>
</feature>
<evidence type="ECO:0000256" key="5">
    <source>
        <dbReference type="ARBA" id="ARBA00022989"/>
    </source>
</evidence>
<feature type="transmembrane region" description="Helical" evidence="8">
    <location>
        <begin position="239"/>
        <end position="260"/>
    </location>
</feature>
<gene>
    <name evidence="9" type="ORF">SI65_09055</name>
</gene>
<keyword evidence="3" id="KW-0813">Transport</keyword>
<dbReference type="AlphaFoldDB" id="A0A1E3B3C1"/>
<feature type="transmembrane region" description="Helical" evidence="8">
    <location>
        <begin position="390"/>
        <end position="407"/>
    </location>
</feature>
<keyword evidence="6" id="KW-0406">Ion transport</keyword>
<evidence type="ECO:0000256" key="1">
    <source>
        <dbReference type="ARBA" id="ARBA00004127"/>
    </source>
</evidence>
<evidence type="ECO:0000256" key="4">
    <source>
        <dbReference type="ARBA" id="ARBA00022692"/>
    </source>
</evidence>
<dbReference type="GO" id="GO:0005774">
    <property type="term" value="C:vacuolar membrane"/>
    <property type="evidence" value="ECO:0007669"/>
    <property type="project" value="TreeGrafter"/>
</dbReference>
<keyword evidence="4 8" id="KW-0812">Transmembrane</keyword>
<feature type="transmembrane region" description="Helical" evidence="8">
    <location>
        <begin position="213"/>
        <end position="233"/>
    </location>
</feature>
<dbReference type="InterPro" id="IPR011701">
    <property type="entry name" value="MFS"/>
</dbReference>
<feature type="transmembrane region" description="Helical" evidence="8">
    <location>
        <begin position="639"/>
        <end position="656"/>
    </location>
</feature>
<dbReference type="Pfam" id="PF07690">
    <property type="entry name" value="MFS_1"/>
    <property type="match status" value="1"/>
</dbReference>
<evidence type="ECO:0000256" key="3">
    <source>
        <dbReference type="ARBA" id="ARBA00022448"/>
    </source>
</evidence>
<sequence>MFRRKTASWTTDPVPVGKPLPHSRVILSDPPPDMVWVAYSLIFRIAALFPTNTTCFPVRQVFLAGIGTTGFIHGYGMETSPDNRRPETPGQHAGLSETTPLIEHGVDSNRHHDQHYEPESNANLLGASAPGVTRIESFSSRLSAVEQRYILTGILIIGWSYGLDGLLRSTYQSYAASSFGVHTLLSTINVLRSVIAAAVYPPAAKLADVFGRFELIAVSVVFYIIGTVIESTAFSIQSFIAGAILYQTGYTCIILLVEVIIADITSMRSRVFFSYVPAIPFLFNTWLSGSLASAALEITDWRWGIGMWAPVYAVSATPLLVGLYRTSLYGKTSGDSHDESPQSTLRAKAVEIYHQLDIIGISLMMAVLIFILTPLTLAEGQLSQWRSPSIITPLVLGCLCIPAFIYWETHGAKHPFIPGYLLKDRGVGTALAVRCLLNIAWAVQGNYLYTVLIMAFDFSVSLSTQVSSFFTFFGVISGLIIGVVIFRVRRLKSFIVTGTVLFLISFILLIKFNSSTSQSAATGMLSAQILLGLAAGFCAYPTQASIQATTSHRHVSALTGLYLASFNIGNALGTCLSGVIWSENLLSTLESNLSFQSNTTLAREIYNSPFEVVPSYPVGTEVRSAIIDSYGHVERMLCVAGACLCVPMIGIACAMMNPRLSSGQSQPEAERDE</sequence>
<proteinExistence type="inferred from homology"/>
<dbReference type="InterPro" id="IPR036259">
    <property type="entry name" value="MFS_trans_sf"/>
</dbReference>
<dbReference type="Proteomes" id="UP000094569">
    <property type="component" value="Unassembled WGS sequence"/>
</dbReference>
<feature type="transmembrane region" description="Helical" evidence="8">
    <location>
        <begin position="520"/>
        <end position="540"/>
    </location>
</feature>
<dbReference type="GO" id="GO:0005768">
    <property type="term" value="C:endosome"/>
    <property type="evidence" value="ECO:0007669"/>
    <property type="project" value="TreeGrafter"/>
</dbReference>
<organism evidence="9 10">
    <name type="scientific">Aspergillus cristatus</name>
    <name type="common">Chinese Fuzhuan brick tea-fermentation fungus</name>
    <name type="synonym">Eurotium cristatum</name>
    <dbReference type="NCBI Taxonomy" id="573508"/>
    <lineage>
        <taxon>Eukaryota</taxon>
        <taxon>Fungi</taxon>
        <taxon>Dikarya</taxon>
        <taxon>Ascomycota</taxon>
        <taxon>Pezizomycotina</taxon>
        <taxon>Eurotiomycetes</taxon>
        <taxon>Eurotiomycetidae</taxon>
        <taxon>Eurotiales</taxon>
        <taxon>Aspergillaceae</taxon>
        <taxon>Aspergillus</taxon>
        <taxon>Aspergillus subgen. Aspergillus</taxon>
    </lineage>
</organism>
<dbReference type="FunFam" id="1.20.1250.20:FF:000197">
    <property type="entry name" value="Siderophore iron transporter 1"/>
    <property type="match status" value="1"/>
</dbReference>
<evidence type="ECO:0000256" key="8">
    <source>
        <dbReference type="SAM" id="Phobius"/>
    </source>
</evidence>
<reference evidence="9 10" key="1">
    <citation type="journal article" date="2016" name="BMC Genomics">
        <title>Comparative genomic and transcriptomic analyses of the Fuzhuan brick tea-fermentation fungus Aspergillus cristatus.</title>
        <authorList>
            <person name="Ge Y."/>
            <person name="Wang Y."/>
            <person name="Liu Y."/>
            <person name="Tan Y."/>
            <person name="Ren X."/>
            <person name="Zhang X."/>
            <person name="Hyde K.D."/>
            <person name="Liu Y."/>
            <person name="Liu Z."/>
        </authorList>
    </citation>
    <scope>NUCLEOTIDE SEQUENCE [LARGE SCALE GENOMIC DNA]</scope>
    <source>
        <strain evidence="9 10">GZAAS20.1005</strain>
    </source>
</reference>
<keyword evidence="5 8" id="KW-1133">Transmembrane helix</keyword>
<dbReference type="STRING" id="573508.A0A1E3B3C1"/>
<evidence type="ECO:0000256" key="6">
    <source>
        <dbReference type="ARBA" id="ARBA00023065"/>
    </source>
</evidence>
<feature type="transmembrane region" description="Helical" evidence="8">
    <location>
        <begin position="179"/>
        <end position="201"/>
    </location>
</feature>
<dbReference type="OrthoDB" id="4088837at2759"/>
<dbReference type="SUPFAM" id="SSF103473">
    <property type="entry name" value="MFS general substrate transporter"/>
    <property type="match status" value="1"/>
</dbReference>
<dbReference type="Gene3D" id="1.20.1250.20">
    <property type="entry name" value="MFS general substrate transporter like domains"/>
    <property type="match status" value="2"/>
</dbReference>
<keyword evidence="7 8" id="KW-0472">Membrane</keyword>
<evidence type="ECO:0000256" key="7">
    <source>
        <dbReference type="ARBA" id="ARBA00023136"/>
    </source>
</evidence>
<dbReference type="PANTHER" id="PTHR23501:SF92">
    <property type="entry name" value="GLUTATHIONE EXCHANGER 1-RELATED"/>
    <property type="match status" value="1"/>
</dbReference>
<dbReference type="VEuPathDB" id="FungiDB:SI65_09055"/>
<evidence type="ECO:0000256" key="2">
    <source>
        <dbReference type="ARBA" id="ARBA00008335"/>
    </source>
</evidence>
<name>A0A1E3B3C1_ASPCR</name>
<protein>
    <recommendedName>
        <fullName evidence="11">Major facilitator superfamily (MFS) profile domain-containing protein</fullName>
    </recommendedName>
</protein>
<feature type="transmembrane region" description="Helical" evidence="8">
    <location>
        <begin position="469"/>
        <end position="486"/>
    </location>
</feature>
<accession>A0A1E3B3C1</accession>
<evidence type="ECO:0000313" key="10">
    <source>
        <dbReference type="Proteomes" id="UP000094569"/>
    </source>
</evidence>
<dbReference type="EMBL" id="JXNT01000016">
    <property type="protein sequence ID" value="ODM15452.1"/>
    <property type="molecule type" value="Genomic_DNA"/>
</dbReference>
<comment type="similarity">
    <text evidence="2">Belongs to the major facilitator superfamily.</text>
</comment>
<comment type="caution">
    <text evidence="9">The sequence shown here is derived from an EMBL/GenBank/DDBJ whole genome shotgun (WGS) entry which is preliminary data.</text>
</comment>
<feature type="transmembrane region" description="Helical" evidence="8">
    <location>
        <begin position="272"/>
        <end position="295"/>
    </location>
</feature>
<dbReference type="PANTHER" id="PTHR23501">
    <property type="entry name" value="MAJOR FACILITATOR SUPERFAMILY"/>
    <property type="match status" value="1"/>
</dbReference>
<evidence type="ECO:0008006" key="11">
    <source>
        <dbReference type="Google" id="ProtNLM"/>
    </source>
</evidence>
<dbReference type="GO" id="GO:0005886">
    <property type="term" value="C:plasma membrane"/>
    <property type="evidence" value="ECO:0007669"/>
    <property type="project" value="TreeGrafter"/>
</dbReference>
<evidence type="ECO:0000313" key="9">
    <source>
        <dbReference type="EMBL" id="ODM15452.1"/>
    </source>
</evidence>
<dbReference type="GO" id="GO:0015343">
    <property type="term" value="F:siderophore-iron transmembrane transporter activity"/>
    <property type="evidence" value="ECO:0007669"/>
    <property type="project" value="TreeGrafter"/>
</dbReference>
<comment type="subcellular location">
    <subcellularLocation>
        <location evidence="1">Endomembrane system</location>
        <topology evidence="1">Multi-pass membrane protein</topology>
    </subcellularLocation>
</comment>
<feature type="transmembrane region" description="Helical" evidence="8">
    <location>
        <begin position="301"/>
        <end position="324"/>
    </location>
</feature>
<feature type="transmembrane region" description="Helical" evidence="8">
    <location>
        <begin position="356"/>
        <end position="378"/>
    </location>
</feature>
<keyword evidence="10" id="KW-1185">Reference proteome</keyword>